<evidence type="ECO:0000256" key="1">
    <source>
        <dbReference type="ARBA" id="ARBA00012513"/>
    </source>
</evidence>
<organism evidence="10 11">
    <name type="scientific">Xylaria flabelliformis</name>
    <dbReference type="NCBI Taxonomy" id="2512241"/>
    <lineage>
        <taxon>Eukaryota</taxon>
        <taxon>Fungi</taxon>
        <taxon>Dikarya</taxon>
        <taxon>Ascomycota</taxon>
        <taxon>Pezizomycotina</taxon>
        <taxon>Sordariomycetes</taxon>
        <taxon>Xylariomycetidae</taxon>
        <taxon>Xylariales</taxon>
        <taxon>Xylariaceae</taxon>
        <taxon>Xylaria</taxon>
    </lineage>
</organism>
<evidence type="ECO:0000256" key="2">
    <source>
        <dbReference type="ARBA" id="ARBA00022527"/>
    </source>
</evidence>
<dbReference type="InterPro" id="IPR051334">
    <property type="entry name" value="SRPK"/>
</dbReference>
<dbReference type="Gene3D" id="1.10.510.10">
    <property type="entry name" value="Transferase(Phosphotransferase) domain 1"/>
    <property type="match status" value="2"/>
</dbReference>
<dbReference type="GO" id="GO:0050684">
    <property type="term" value="P:regulation of mRNA processing"/>
    <property type="evidence" value="ECO:0007669"/>
    <property type="project" value="TreeGrafter"/>
</dbReference>
<sequence>MSNERRVGVKVFQAEKSTESQLEIAALRLFEGIDRQELRSNRIFTVDDHFWINGPNGRHLCLVVQVLGLAMNYKLRGVGLDTPDLLSDLCFQAAQSLMYLHTKKICHGDFRADHMRLQLDHDAMSNVGIYDLFGKPKVWHLDDSEGEDSRPDYLVEPVNLIGLEKSFRTGKIAIDSFASSYRAATGRDNSQTRIEKAKTFVAEHNLCDQVEYVEQYDGTTKFPYRLQPGEVELLTNLLRDMLRSNPDERISIDEVLQHKWFEASRKHLGVIYGSYTTEPMSDDAALMRSYRAR</sequence>
<evidence type="ECO:0000259" key="9">
    <source>
        <dbReference type="PROSITE" id="PS50011"/>
    </source>
</evidence>
<evidence type="ECO:0000256" key="3">
    <source>
        <dbReference type="ARBA" id="ARBA00022679"/>
    </source>
</evidence>
<dbReference type="EC" id="2.7.11.1" evidence="1"/>
<evidence type="ECO:0000256" key="6">
    <source>
        <dbReference type="ARBA" id="ARBA00022840"/>
    </source>
</evidence>
<keyword evidence="4" id="KW-0547">Nucleotide-binding</keyword>
<keyword evidence="2" id="KW-0723">Serine/threonine-protein kinase</keyword>
<dbReference type="PANTHER" id="PTHR47634">
    <property type="entry name" value="PROTEIN KINASE DOMAIN-CONTAINING PROTEIN-RELATED"/>
    <property type="match status" value="1"/>
</dbReference>
<name>A0A553HUT8_9PEZI</name>
<evidence type="ECO:0000256" key="5">
    <source>
        <dbReference type="ARBA" id="ARBA00022777"/>
    </source>
</evidence>
<evidence type="ECO:0000256" key="8">
    <source>
        <dbReference type="ARBA" id="ARBA00048679"/>
    </source>
</evidence>
<evidence type="ECO:0000313" key="10">
    <source>
        <dbReference type="EMBL" id="TRX91697.1"/>
    </source>
</evidence>
<dbReference type="SUPFAM" id="SSF56112">
    <property type="entry name" value="Protein kinase-like (PK-like)"/>
    <property type="match status" value="1"/>
</dbReference>
<evidence type="ECO:0000313" key="11">
    <source>
        <dbReference type="Proteomes" id="UP000319160"/>
    </source>
</evidence>
<dbReference type="STRING" id="2512241.A0A553HUT8"/>
<feature type="domain" description="Protein kinase" evidence="9">
    <location>
        <begin position="1"/>
        <end position="261"/>
    </location>
</feature>
<dbReference type="InterPro" id="IPR000719">
    <property type="entry name" value="Prot_kinase_dom"/>
</dbReference>
<evidence type="ECO:0000256" key="4">
    <source>
        <dbReference type="ARBA" id="ARBA00022741"/>
    </source>
</evidence>
<proteinExistence type="predicted"/>
<comment type="caution">
    <text evidence="10">The sequence shown here is derived from an EMBL/GenBank/DDBJ whole genome shotgun (WGS) entry which is preliminary data.</text>
</comment>
<dbReference type="GO" id="GO:0000245">
    <property type="term" value="P:spliceosomal complex assembly"/>
    <property type="evidence" value="ECO:0007669"/>
    <property type="project" value="TreeGrafter"/>
</dbReference>
<keyword evidence="5" id="KW-0418">Kinase</keyword>
<dbReference type="PANTHER" id="PTHR47634:SF9">
    <property type="entry name" value="PROTEIN KINASE DOMAIN-CONTAINING PROTEIN-RELATED"/>
    <property type="match status" value="1"/>
</dbReference>
<comment type="catalytic activity">
    <reaction evidence="8">
        <text>L-seryl-[protein] + ATP = O-phospho-L-seryl-[protein] + ADP + H(+)</text>
        <dbReference type="Rhea" id="RHEA:17989"/>
        <dbReference type="Rhea" id="RHEA-COMP:9863"/>
        <dbReference type="Rhea" id="RHEA-COMP:11604"/>
        <dbReference type="ChEBI" id="CHEBI:15378"/>
        <dbReference type="ChEBI" id="CHEBI:29999"/>
        <dbReference type="ChEBI" id="CHEBI:30616"/>
        <dbReference type="ChEBI" id="CHEBI:83421"/>
        <dbReference type="ChEBI" id="CHEBI:456216"/>
        <dbReference type="EC" id="2.7.11.1"/>
    </reaction>
</comment>
<dbReference type="InterPro" id="IPR011009">
    <property type="entry name" value="Kinase-like_dom_sf"/>
</dbReference>
<dbReference type="AlphaFoldDB" id="A0A553HUT8"/>
<dbReference type="GO" id="GO:0005737">
    <property type="term" value="C:cytoplasm"/>
    <property type="evidence" value="ECO:0007669"/>
    <property type="project" value="TreeGrafter"/>
</dbReference>
<dbReference type="GO" id="GO:0005524">
    <property type="term" value="F:ATP binding"/>
    <property type="evidence" value="ECO:0007669"/>
    <property type="project" value="UniProtKB-KW"/>
</dbReference>
<dbReference type="SMART" id="SM00220">
    <property type="entry name" value="S_TKc"/>
    <property type="match status" value="1"/>
</dbReference>
<dbReference type="GO" id="GO:0005634">
    <property type="term" value="C:nucleus"/>
    <property type="evidence" value="ECO:0007669"/>
    <property type="project" value="TreeGrafter"/>
</dbReference>
<comment type="catalytic activity">
    <reaction evidence="7">
        <text>L-threonyl-[protein] + ATP = O-phospho-L-threonyl-[protein] + ADP + H(+)</text>
        <dbReference type="Rhea" id="RHEA:46608"/>
        <dbReference type="Rhea" id="RHEA-COMP:11060"/>
        <dbReference type="Rhea" id="RHEA-COMP:11605"/>
        <dbReference type="ChEBI" id="CHEBI:15378"/>
        <dbReference type="ChEBI" id="CHEBI:30013"/>
        <dbReference type="ChEBI" id="CHEBI:30616"/>
        <dbReference type="ChEBI" id="CHEBI:61977"/>
        <dbReference type="ChEBI" id="CHEBI:456216"/>
        <dbReference type="EC" id="2.7.11.1"/>
    </reaction>
</comment>
<dbReference type="Gene3D" id="3.30.200.20">
    <property type="entry name" value="Phosphorylase Kinase, domain 1"/>
    <property type="match status" value="1"/>
</dbReference>
<keyword evidence="3" id="KW-0808">Transferase</keyword>
<dbReference type="GO" id="GO:0004674">
    <property type="term" value="F:protein serine/threonine kinase activity"/>
    <property type="evidence" value="ECO:0007669"/>
    <property type="project" value="UniProtKB-KW"/>
</dbReference>
<protein>
    <recommendedName>
        <fullName evidence="1">non-specific serine/threonine protein kinase</fullName>
        <ecNumber evidence="1">2.7.11.1</ecNumber>
    </recommendedName>
</protein>
<dbReference type="PROSITE" id="PS50011">
    <property type="entry name" value="PROTEIN_KINASE_DOM"/>
    <property type="match status" value="1"/>
</dbReference>
<dbReference type="OrthoDB" id="5979581at2759"/>
<keyword evidence="6" id="KW-0067">ATP-binding</keyword>
<reference evidence="11" key="1">
    <citation type="submission" date="2019-06" db="EMBL/GenBank/DDBJ databases">
        <title>Draft genome sequence of the griseofulvin-producing fungus Xylaria cubensis strain G536.</title>
        <authorList>
            <person name="Mead M.E."/>
            <person name="Raja H.A."/>
            <person name="Steenwyk J.L."/>
            <person name="Knowles S.L."/>
            <person name="Oberlies N.H."/>
            <person name="Rokas A."/>
        </authorList>
    </citation>
    <scope>NUCLEOTIDE SEQUENCE [LARGE SCALE GENOMIC DNA]</scope>
    <source>
        <strain evidence="11">G536</strain>
    </source>
</reference>
<dbReference type="Proteomes" id="UP000319160">
    <property type="component" value="Unassembled WGS sequence"/>
</dbReference>
<keyword evidence="11" id="KW-1185">Reference proteome</keyword>
<accession>A0A553HUT8</accession>
<gene>
    <name evidence="10" type="ORF">FHL15_007479</name>
</gene>
<evidence type="ECO:0000256" key="7">
    <source>
        <dbReference type="ARBA" id="ARBA00047899"/>
    </source>
</evidence>
<dbReference type="EMBL" id="VFLP01000043">
    <property type="protein sequence ID" value="TRX91697.1"/>
    <property type="molecule type" value="Genomic_DNA"/>
</dbReference>